<dbReference type="InterPro" id="IPR018060">
    <property type="entry name" value="HTH_AraC"/>
</dbReference>
<evidence type="ECO:0000256" key="2">
    <source>
        <dbReference type="ARBA" id="ARBA00023125"/>
    </source>
</evidence>
<feature type="domain" description="HTH araC/xylS-type" evidence="4">
    <location>
        <begin position="153"/>
        <end position="251"/>
    </location>
</feature>
<dbReference type="InterPro" id="IPR050204">
    <property type="entry name" value="AraC_XylS_family_regulators"/>
</dbReference>
<evidence type="ECO:0000259" key="4">
    <source>
        <dbReference type="PROSITE" id="PS01124"/>
    </source>
</evidence>
<reference evidence="6" key="1">
    <citation type="journal article" date="2019" name="Int. J. Syst. Evol. Microbiol.">
        <title>The Global Catalogue of Microorganisms (GCM) 10K type strain sequencing project: providing services to taxonomists for standard genome sequencing and annotation.</title>
        <authorList>
            <consortium name="The Broad Institute Genomics Platform"/>
            <consortium name="The Broad Institute Genome Sequencing Center for Infectious Disease"/>
            <person name="Wu L."/>
            <person name="Ma J."/>
        </authorList>
    </citation>
    <scope>NUCLEOTIDE SEQUENCE [LARGE SCALE GENOMIC DNA]</scope>
    <source>
        <strain evidence="6">CGMCC 4.7680</strain>
    </source>
</reference>
<evidence type="ECO:0000313" key="6">
    <source>
        <dbReference type="Proteomes" id="UP000649955"/>
    </source>
</evidence>
<dbReference type="Proteomes" id="UP000649955">
    <property type="component" value="Unassembled WGS sequence"/>
</dbReference>
<dbReference type="InterPro" id="IPR009057">
    <property type="entry name" value="Homeodomain-like_sf"/>
</dbReference>
<accession>A0ABQ3K2K5</accession>
<protein>
    <submittedName>
        <fullName evidence="5">AraC family transcriptional regulator</fullName>
    </submittedName>
</protein>
<dbReference type="PANTHER" id="PTHR46796:SF15">
    <property type="entry name" value="BLL1074 PROTEIN"/>
    <property type="match status" value="1"/>
</dbReference>
<keyword evidence="3" id="KW-0804">Transcription</keyword>
<evidence type="ECO:0000256" key="1">
    <source>
        <dbReference type="ARBA" id="ARBA00023015"/>
    </source>
</evidence>
<evidence type="ECO:0000256" key="3">
    <source>
        <dbReference type="ARBA" id="ARBA00023163"/>
    </source>
</evidence>
<dbReference type="PROSITE" id="PS01124">
    <property type="entry name" value="HTH_ARAC_FAMILY_2"/>
    <property type="match status" value="1"/>
</dbReference>
<proteinExistence type="predicted"/>
<dbReference type="SMART" id="SM00342">
    <property type="entry name" value="HTH_ARAC"/>
    <property type="match status" value="1"/>
</dbReference>
<dbReference type="Gene3D" id="1.10.10.60">
    <property type="entry name" value="Homeodomain-like"/>
    <property type="match status" value="1"/>
</dbReference>
<dbReference type="SUPFAM" id="SSF46689">
    <property type="entry name" value="Homeodomain-like"/>
    <property type="match status" value="1"/>
</dbReference>
<keyword evidence="2" id="KW-0238">DNA-binding</keyword>
<keyword evidence="1" id="KW-0805">Transcription regulation</keyword>
<dbReference type="Pfam" id="PF12833">
    <property type="entry name" value="HTH_18"/>
    <property type="match status" value="1"/>
</dbReference>
<keyword evidence="6" id="KW-1185">Reference proteome</keyword>
<gene>
    <name evidence="5" type="ORF">GCM10017567_13990</name>
</gene>
<comment type="caution">
    <text evidence="5">The sequence shown here is derived from an EMBL/GenBank/DDBJ whole genome shotgun (WGS) entry which is preliminary data.</text>
</comment>
<sequence>MDVAVPRPGSCLPGVAMAGFRQRVRGDVEIAMVAHPSVTLFLDLSETGGIVREAGGTSRRGSFVAGLLPGRLRTGGQEGTCLQIRLSPAVASVVLGASAELTGTVATLEEVWGRDAGRLEERLRDAPTWDERFTIATDVLARRLAVPSRVEPEVAQAWRRTRAARGRLRIDGLAEEVGWSRQRLWSRFRAQLGLTPKRAAQLVRFDHAAHLLAAGHPPAAVATRSGYADQSHLHRQARAITGLTPAALATAPWLAIDTVAWPAAPRT</sequence>
<dbReference type="PANTHER" id="PTHR46796">
    <property type="entry name" value="HTH-TYPE TRANSCRIPTIONAL ACTIVATOR RHAS-RELATED"/>
    <property type="match status" value="1"/>
</dbReference>
<dbReference type="EMBL" id="BNAW01000004">
    <property type="protein sequence ID" value="GHG00371.1"/>
    <property type="molecule type" value="Genomic_DNA"/>
</dbReference>
<organism evidence="5 6">
    <name type="scientific">Amycolatopsis bullii</name>
    <dbReference type="NCBI Taxonomy" id="941987"/>
    <lineage>
        <taxon>Bacteria</taxon>
        <taxon>Bacillati</taxon>
        <taxon>Actinomycetota</taxon>
        <taxon>Actinomycetes</taxon>
        <taxon>Pseudonocardiales</taxon>
        <taxon>Pseudonocardiaceae</taxon>
        <taxon>Amycolatopsis</taxon>
    </lineage>
</organism>
<name>A0ABQ3K2K5_9PSEU</name>
<evidence type="ECO:0000313" key="5">
    <source>
        <dbReference type="EMBL" id="GHG00371.1"/>
    </source>
</evidence>